<dbReference type="InterPro" id="IPR010987">
    <property type="entry name" value="Glutathione-S-Trfase_C-like"/>
</dbReference>
<dbReference type="Pfam" id="PF00043">
    <property type="entry name" value="GST_C"/>
    <property type="match status" value="1"/>
</dbReference>
<dbReference type="PROSITE" id="PS50405">
    <property type="entry name" value="GST_CTER"/>
    <property type="match status" value="1"/>
</dbReference>
<dbReference type="SUPFAM" id="SSF52833">
    <property type="entry name" value="Thioredoxin-like"/>
    <property type="match status" value="1"/>
</dbReference>
<dbReference type="InterPro" id="IPR004046">
    <property type="entry name" value="GST_C"/>
</dbReference>
<evidence type="ECO:0000256" key="1">
    <source>
        <dbReference type="ARBA" id="ARBA00007409"/>
    </source>
</evidence>
<name>A0A0D2G2D5_9EURO</name>
<accession>A0A0D2G2D5</accession>
<feature type="domain" description="GST C-terminal" evidence="3">
    <location>
        <begin position="99"/>
        <end position="240"/>
    </location>
</feature>
<proteinExistence type="inferred from homology"/>
<dbReference type="InterPro" id="IPR036282">
    <property type="entry name" value="Glutathione-S-Trfase_C_sf"/>
</dbReference>
<dbReference type="Gene3D" id="1.20.1050.10">
    <property type="match status" value="1"/>
</dbReference>
<dbReference type="Gene3D" id="3.40.30.10">
    <property type="entry name" value="Glutaredoxin"/>
    <property type="match status" value="1"/>
</dbReference>
<dbReference type="PROSITE" id="PS50404">
    <property type="entry name" value="GST_NTER"/>
    <property type="match status" value="1"/>
</dbReference>
<organism evidence="4 5">
    <name type="scientific">Rhinocladiella mackenziei CBS 650.93</name>
    <dbReference type="NCBI Taxonomy" id="1442369"/>
    <lineage>
        <taxon>Eukaryota</taxon>
        <taxon>Fungi</taxon>
        <taxon>Dikarya</taxon>
        <taxon>Ascomycota</taxon>
        <taxon>Pezizomycotina</taxon>
        <taxon>Eurotiomycetes</taxon>
        <taxon>Chaetothyriomycetidae</taxon>
        <taxon>Chaetothyriales</taxon>
        <taxon>Herpotrichiellaceae</taxon>
        <taxon>Rhinocladiella</taxon>
    </lineage>
</organism>
<dbReference type="VEuPathDB" id="FungiDB:Z518_03354"/>
<dbReference type="PANTHER" id="PTHR44051:SF9">
    <property type="entry name" value="GLUTATHIONE S-TRANSFERASE 1"/>
    <property type="match status" value="1"/>
</dbReference>
<dbReference type="RefSeq" id="XP_013275833.1">
    <property type="nucleotide sequence ID" value="XM_013420379.1"/>
</dbReference>
<dbReference type="Proteomes" id="UP000053617">
    <property type="component" value="Unassembled WGS sequence"/>
</dbReference>
<evidence type="ECO:0000313" key="4">
    <source>
        <dbReference type="EMBL" id="KIX08697.1"/>
    </source>
</evidence>
<dbReference type="InterPro" id="IPR004045">
    <property type="entry name" value="Glutathione_S-Trfase_N"/>
</dbReference>
<dbReference type="EMBL" id="KN847476">
    <property type="protein sequence ID" value="KIX08697.1"/>
    <property type="molecule type" value="Genomic_DNA"/>
</dbReference>
<feature type="domain" description="GST N-terminal" evidence="2">
    <location>
        <begin position="1"/>
        <end position="91"/>
    </location>
</feature>
<dbReference type="InterPro" id="IPR040079">
    <property type="entry name" value="Glutathione_S-Trfase"/>
</dbReference>
<dbReference type="InterPro" id="IPR036249">
    <property type="entry name" value="Thioredoxin-like_sf"/>
</dbReference>
<evidence type="ECO:0000259" key="3">
    <source>
        <dbReference type="PROSITE" id="PS50405"/>
    </source>
</evidence>
<gene>
    <name evidence="4" type="ORF">Z518_03354</name>
</gene>
<sequence length="259" mass="29187">MSLTIYHLHWGQSDRIVWLCEELAELIPNFTYSLVIFPRGLPDSEGKKNLFSLHPSGTAPTMVDESTTPPIIMTESQAILEYIINVHGQGHFQITPSAGPHTYSQYLYWLCFANGSFQAFLSANLLGESLINQPGASIDPSQNWAYLHYSARTPNHLNQYNNRLAESKYLAGEEFSAADMMSIYAFTLYRAVHSIDLTDYPHILRWLGDVTSRPAYRRALEKCEDGLPPLIQAKVPKVPLPVLMSVESWKVVPEWSGKA</sequence>
<dbReference type="OrthoDB" id="2309723at2759"/>
<evidence type="ECO:0000313" key="5">
    <source>
        <dbReference type="Proteomes" id="UP000053617"/>
    </source>
</evidence>
<dbReference type="GeneID" id="25291425"/>
<dbReference type="AlphaFoldDB" id="A0A0D2G2D5"/>
<dbReference type="SUPFAM" id="SSF47616">
    <property type="entry name" value="GST C-terminal domain-like"/>
    <property type="match status" value="1"/>
</dbReference>
<keyword evidence="5" id="KW-1185">Reference proteome</keyword>
<dbReference type="HOGENOM" id="CLU_011226_15_4_1"/>
<dbReference type="STRING" id="1442369.A0A0D2G2D5"/>
<evidence type="ECO:0008006" key="6">
    <source>
        <dbReference type="Google" id="ProtNLM"/>
    </source>
</evidence>
<comment type="similarity">
    <text evidence="1">Belongs to the GST superfamily.</text>
</comment>
<reference evidence="4 5" key="1">
    <citation type="submission" date="2015-01" db="EMBL/GenBank/DDBJ databases">
        <title>The Genome Sequence of Rhinocladiella mackenzie CBS 650.93.</title>
        <authorList>
            <consortium name="The Broad Institute Genomics Platform"/>
            <person name="Cuomo C."/>
            <person name="de Hoog S."/>
            <person name="Gorbushina A."/>
            <person name="Stielow B."/>
            <person name="Teixiera M."/>
            <person name="Abouelleil A."/>
            <person name="Chapman S.B."/>
            <person name="Priest M."/>
            <person name="Young S.K."/>
            <person name="Wortman J."/>
            <person name="Nusbaum C."/>
            <person name="Birren B."/>
        </authorList>
    </citation>
    <scope>NUCLEOTIDE SEQUENCE [LARGE SCALE GENOMIC DNA]</scope>
    <source>
        <strain evidence="4 5">CBS 650.93</strain>
    </source>
</reference>
<dbReference type="SFLD" id="SFLDS00019">
    <property type="entry name" value="Glutathione_Transferase_(cytos"/>
    <property type="match status" value="1"/>
</dbReference>
<evidence type="ECO:0000259" key="2">
    <source>
        <dbReference type="PROSITE" id="PS50404"/>
    </source>
</evidence>
<dbReference type="PANTHER" id="PTHR44051">
    <property type="entry name" value="GLUTATHIONE S-TRANSFERASE-RELATED"/>
    <property type="match status" value="1"/>
</dbReference>
<protein>
    <recommendedName>
        <fullName evidence="6">Glutathione S-transferase</fullName>
    </recommendedName>
</protein>